<name>A0AAN8MED2_9TELE</name>
<dbReference type="SUPFAM" id="SSF53067">
    <property type="entry name" value="Actin-like ATPase domain"/>
    <property type="match status" value="2"/>
</dbReference>
<dbReference type="FunFam" id="3.30.420.510:FF:000001">
    <property type="entry name" value="pantothenate kinase 2, mitochondrial"/>
    <property type="match status" value="1"/>
</dbReference>
<dbReference type="FunFam" id="3.30.420.40:FF:000392">
    <property type="entry name" value="pantothenate kinase 3-like isoform X1"/>
    <property type="match status" value="1"/>
</dbReference>
<dbReference type="GO" id="GO:0005829">
    <property type="term" value="C:cytosol"/>
    <property type="evidence" value="ECO:0007669"/>
    <property type="project" value="UniProtKB-ARBA"/>
</dbReference>
<keyword evidence="6" id="KW-0963">Cytoplasm</keyword>
<dbReference type="GO" id="GO:0005634">
    <property type="term" value="C:nucleus"/>
    <property type="evidence" value="ECO:0007669"/>
    <property type="project" value="TreeGrafter"/>
</dbReference>
<comment type="caution">
    <text evidence="14">The sequence shown here is derived from an EMBL/GenBank/DDBJ whole genome shotgun (WGS) entry which is preliminary data.</text>
</comment>
<dbReference type="PANTHER" id="PTHR12280:SF23">
    <property type="entry name" value="PANTOTHENATE KINASE 1"/>
    <property type="match status" value="1"/>
</dbReference>
<dbReference type="PANTHER" id="PTHR12280">
    <property type="entry name" value="PANTOTHENATE KINASE"/>
    <property type="match status" value="1"/>
</dbReference>
<evidence type="ECO:0000256" key="3">
    <source>
        <dbReference type="ARBA" id="ARBA00005225"/>
    </source>
</evidence>
<evidence type="ECO:0000256" key="9">
    <source>
        <dbReference type="ARBA" id="ARBA00022741"/>
    </source>
</evidence>
<dbReference type="AlphaFoldDB" id="A0AAN8MED2"/>
<dbReference type="PRINTS" id="PR00081">
    <property type="entry name" value="GDHRDH"/>
</dbReference>
<keyword evidence="15" id="KW-1185">Reference proteome</keyword>
<dbReference type="Pfam" id="PF00106">
    <property type="entry name" value="adh_short"/>
    <property type="match status" value="1"/>
</dbReference>
<evidence type="ECO:0000256" key="4">
    <source>
        <dbReference type="ARBA" id="ARBA00011738"/>
    </source>
</evidence>
<evidence type="ECO:0000256" key="1">
    <source>
        <dbReference type="ARBA" id="ARBA00001206"/>
    </source>
</evidence>
<dbReference type="GO" id="GO:0004594">
    <property type="term" value="F:pantothenate kinase activity"/>
    <property type="evidence" value="ECO:0007669"/>
    <property type="project" value="UniProtKB-EC"/>
</dbReference>
<evidence type="ECO:0000256" key="12">
    <source>
        <dbReference type="ARBA" id="ARBA00022993"/>
    </source>
</evidence>
<dbReference type="Pfam" id="PF03630">
    <property type="entry name" value="Fumble"/>
    <property type="match status" value="1"/>
</dbReference>
<comment type="subcellular location">
    <subcellularLocation>
        <location evidence="2">Cytoplasm</location>
    </subcellularLocation>
</comment>
<keyword evidence="12" id="KW-0173">Coenzyme A biosynthesis</keyword>
<evidence type="ECO:0000256" key="8">
    <source>
        <dbReference type="ARBA" id="ARBA00022679"/>
    </source>
</evidence>
<proteinExistence type="inferred from homology"/>
<protein>
    <recommendedName>
        <fullName evidence="5">pantothenate kinase</fullName>
        <ecNumber evidence="5">2.7.1.33</ecNumber>
    </recommendedName>
</protein>
<gene>
    <name evidence="14" type="ORF">J4Q44_G00014830</name>
</gene>
<organism evidence="14 15">
    <name type="scientific">Coregonus suidteri</name>
    <dbReference type="NCBI Taxonomy" id="861788"/>
    <lineage>
        <taxon>Eukaryota</taxon>
        <taxon>Metazoa</taxon>
        <taxon>Chordata</taxon>
        <taxon>Craniata</taxon>
        <taxon>Vertebrata</taxon>
        <taxon>Euteleostomi</taxon>
        <taxon>Actinopterygii</taxon>
        <taxon>Neopterygii</taxon>
        <taxon>Teleostei</taxon>
        <taxon>Protacanthopterygii</taxon>
        <taxon>Salmoniformes</taxon>
        <taxon>Salmonidae</taxon>
        <taxon>Coregoninae</taxon>
        <taxon>Coregonus</taxon>
    </lineage>
</organism>
<dbReference type="EC" id="2.7.1.33" evidence="5"/>
<comment type="catalytic activity">
    <reaction evidence="1">
        <text>(R)-pantothenate + ATP = (R)-4'-phosphopantothenate + ADP + H(+)</text>
        <dbReference type="Rhea" id="RHEA:16373"/>
        <dbReference type="ChEBI" id="CHEBI:10986"/>
        <dbReference type="ChEBI" id="CHEBI:15378"/>
        <dbReference type="ChEBI" id="CHEBI:29032"/>
        <dbReference type="ChEBI" id="CHEBI:30616"/>
        <dbReference type="ChEBI" id="CHEBI:456216"/>
        <dbReference type="EC" id="2.7.1.33"/>
    </reaction>
</comment>
<evidence type="ECO:0000256" key="11">
    <source>
        <dbReference type="ARBA" id="ARBA00022840"/>
    </source>
</evidence>
<evidence type="ECO:0000256" key="2">
    <source>
        <dbReference type="ARBA" id="ARBA00004496"/>
    </source>
</evidence>
<reference evidence="14 15" key="1">
    <citation type="submission" date="2021-04" db="EMBL/GenBank/DDBJ databases">
        <authorList>
            <person name="De Guttry C."/>
            <person name="Zahm M."/>
            <person name="Klopp C."/>
            <person name="Cabau C."/>
            <person name="Louis A."/>
            <person name="Berthelot C."/>
            <person name="Parey E."/>
            <person name="Roest Crollius H."/>
            <person name="Montfort J."/>
            <person name="Robinson-Rechavi M."/>
            <person name="Bucao C."/>
            <person name="Bouchez O."/>
            <person name="Gislard M."/>
            <person name="Lluch J."/>
            <person name="Milhes M."/>
            <person name="Lampietro C."/>
            <person name="Lopez Roques C."/>
            <person name="Donnadieu C."/>
            <person name="Braasch I."/>
            <person name="Desvignes T."/>
            <person name="Postlethwait J."/>
            <person name="Bobe J."/>
            <person name="Wedekind C."/>
            <person name="Guiguen Y."/>
        </authorList>
    </citation>
    <scope>NUCLEOTIDE SEQUENCE [LARGE SCALE GENOMIC DNA]</scope>
    <source>
        <strain evidence="14">Cs_M1</strain>
        <tissue evidence="14">Blood</tissue>
    </source>
</reference>
<keyword evidence="8" id="KW-0808">Transferase</keyword>
<evidence type="ECO:0000256" key="13">
    <source>
        <dbReference type="ARBA" id="ARBA00060870"/>
    </source>
</evidence>
<comment type="subunit">
    <text evidence="4">Homodimer.</text>
</comment>
<dbReference type="Gene3D" id="3.40.50.720">
    <property type="entry name" value="NAD(P)-binding Rossmann-like Domain"/>
    <property type="match status" value="1"/>
</dbReference>
<dbReference type="PRINTS" id="PR00080">
    <property type="entry name" value="SDRFAMILY"/>
</dbReference>
<comment type="similarity">
    <text evidence="13">Belongs to the type II pantothenate kinase family.</text>
</comment>
<evidence type="ECO:0000256" key="6">
    <source>
        <dbReference type="ARBA" id="ARBA00022490"/>
    </source>
</evidence>
<evidence type="ECO:0000313" key="15">
    <source>
        <dbReference type="Proteomes" id="UP001356427"/>
    </source>
</evidence>
<evidence type="ECO:0000256" key="7">
    <source>
        <dbReference type="ARBA" id="ARBA00022553"/>
    </source>
</evidence>
<dbReference type="InterPro" id="IPR002347">
    <property type="entry name" value="SDR_fam"/>
</dbReference>
<keyword evidence="10" id="KW-0418">Kinase</keyword>
<keyword evidence="9" id="KW-0547">Nucleotide-binding</keyword>
<dbReference type="Proteomes" id="UP001356427">
    <property type="component" value="Unassembled WGS sequence"/>
</dbReference>
<comment type="pathway">
    <text evidence="3">Cofactor biosynthesis; coenzyme A biosynthesis; CoA from (R)-pantothenate: step 1/5.</text>
</comment>
<dbReference type="FunFam" id="3.30.420.40:FF:000244">
    <property type="entry name" value="pantothenate kinase 1-like isoform X3"/>
    <property type="match status" value="1"/>
</dbReference>
<dbReference type="EMBL" id="JAGTTL010000001">
    <property type="protein sequence ID" value="KAK6329505.1"/>
    <property type="molecule type" value="Genomic_DNA"/>
</dbReference>
<keyword evidence="11" id="KW-0067">ATP-binding</keyword>
<accession>A0AAN8MED2</accession>
<dbReference type="Gene3D" id="3.30.420.510">
    <property type="match status" value="1"/>
</dbReference>
<dbReference type="GO" id="GO:0015937">
    <property type="term" value="P:coenzyme A biosynthetic process"/>
    <property type="evidence" value="ECO:0007669"/>
    <property type="project" value="UniProtKB-KW"/>
</dbReference>
<dbReference type="InterPro" id="IPR004567">
    <property type="entry name" value="Type_II_PanK"/>
</dbReference>
<keyword evidence="7" id="KW-0597">Phosphoprotein</keyword>
<evidence type="ECO:0000256" key="5">
    <source>
        <dbReference type="ARBA" id="ARBA00012102"/>
    </source>
</evidence>
<sequence>MAAVALVQGASRGLGLEFCRNILINKTPGAVIATCRNPDTAAELMSLVAQHPGIVTVLKLDVSREDDIQDAAEHVKKAFGKVDLIINSSAMLHPSGKGETSLRDVSAQGIISTLTTNTVGPLVMAKYFAPLLQKGSGAFGQQPPEKAKQHSGIIVNITAKVGSIGDNGLGGWYSYRMSKAALNMATRNLSIELGRSRPRVVCVSMHPGTVNTDLSRPYHKNVPKDKLFSTGHSVHCLMSIIDSLNIDKTGKAYNWDDETLTNTMVFSVFLYDPHKSLGTRLKSVQPICQLLSVASEQFGLPLCGKRIDMKLRNVKKPAFPWFGMDIGGTLVKLVYFEPKDITAEEEQEEVESLKSIRRYLTSNTAYGKTGVRDVHLELKNLTVCGRTGNLHFIRFPTQAMHRFIQMGRDKNFSSLHTTLCATGGGAYKFENDFRTMADLELLKLDELDCLIRGLLYVDSVSFNGHPQCYYLENPSDTQNSVKTPCSLADPFPMLLVNIGSGVSILAVYSKDDYKRVTGTSLGGGTFLGLCCLLTGCETFEEALDMASRGDSSNVDKLVKDIYGGDYERFSLQGSAVASSFGHMMSKEKRDSISKEDLARATLVTITNNIGSIARMCAVNEKIERVVFVGNFLRINTISTKLLAYAMDFWSKGQLKALFLEHEGYFGAVGALLELLTSSEEP</sequence>
<dbReference type="CDD" id="cd05325">
    <property type="entry name" value="carb_red_sniffer_like_SDR_c"/>
    <property type="match status" value="1"/>
</dbReference>
<dbReference type="Gene3D" id="3.30.420.40">
    <property type="match status" value="2"/>
</dbReference>
<evidence type="ECO:0000256" key="10">
    <source>
        <dbReference type="ARBA" id="ARBA00022777"/>
    </source>
</evidence>
<dbReference type="NCBIfam" id="TIGR00555">
    <property type="entry name" value="panK_eukar"/>
    <property type="match status" value="1"/>
</dbReference>
<dbReference type="InterPro" id="IPR036291">
    <property type="entry name" value="NAD(P)-bd_dom_sf"/>
</dbReference>
<dbReference type="InterPro" id="IPR043129">
    <property type="entry name" value="ATPase_NBD"/>
</dbReference>
<dbReference type="SUPFAM" id="SSF51735">
    <property type="entry name" value="NAD(P)-binding Rossmann-fold domains"/>
    <property type="match status" value="1"/>
</dbReference>
<evidence type="ECO:0000313" key="14">
    <source>
        <dbReference type="EMBL" id="KAK6329505.1"/>
    </source>
</evidence>
<dbReference type="GO" id="GO:0005524">
    <property type="term" value="F:ATP binding"/>
    <property type="evidence" value="ECO:0007669"/>
    <property type="project" value="UniProtKB-KW"/>
</dbReference>